<dbReference type="GO" id="GO:0005737">
    <property type="term" value="C:cytoplasm"/>
    <property type="evidence" value="ECO:0007669"/>
    <property type="project" value="TreeGrafter"/>
</dbReference>
<dbReference type="Pfam" id="PF13181">
    <property type="entry name" value="TPR_8"/>
    <property type="match status" value="1"/>
</dbReference>
<evidence type="ECO:0000256" key="2">
    <source>
        <dbReference type="ARBA" id="ARBA00022737"/>
    </source>
</evidence>
<dbReference type="PROSITE" id="PS50005">
    <property type="entry name" value="TPR"/>
    <property type="match status" value="3"/>
</dbReference>
<evidence type="ECO:0000256" key="6">
    <source>
        <dbReference type="ARBA" id="ARBA00023306"/>
    </source>
</evidence>
<feature type="region of interest" description="Disordered" evidence="8">
    <location>
        <begin position="1"/>
        <end position="20"/>
    </location>
</feature>
<evidence type="ECO:0000256" key="5">
    <source>
        <dbReference type="ARBA" id="ARBA00022803"/>
    </source>
</evidence>
<dbReference type="GO" id="GO:0051301">
    <property type="term" value="P:cell division"/>
    <property type="evidence" value="ECO:0007669"/>
    <property type="project" value="UniProtKB-KW"/>
</dbReference>
<accession>A0A1E4RY09</accession>
<dbReference type="GO" id="GO:0016567">
    <property type="term" value="P:protein ubiquitination"/>
    <property type="evidence" value="ECO:0007669"/>
    <property type="project" value="TreeGrafter"/>
</dbReference>
<dbReference type="InterPro" id="IPR019734">
    <property type="entry name" value="TPR_rpt"/>
</dbReference>
<evidence type="ECO:0000256" key="1">
    <source>
        <dbReference type="ARBA" id="ARBA00022618"/>
    </source>
</evidence>
<reference evidence="9 10" key="1">
    <citation type="journal article" date="2016" name="Proc. Natl. Acad. Sci. U.S.A.">
        <title>Comparative genomics of biotechnologically important yeasts.</title>
        <authorList>
            <person name="Riley R."/>
            <person name="Haridas S."/>
            <person name="Wolfe K.H."/>
            <person name="Lopes M.R."/>
            <person name="Hittinger C.T."/>
            <person name="Goeker M."/>
            <person name="Salamov A.A."/>
            <person name="Wisecaver J.H."/>
            <person name="Long T.M."/>
            <person name="Calvey C.H."/>
            <person name="Aerts A.L."/>
            <person name="Barry K.W."/>
            <person name="Choi C."/>
            <person name="Clum A."/>
            <person name="Coughlan A.Y."/>
            <person name="Deshpande S."/>
            <person name="Douglass A.P."/>
            <person name="Hanson S.J."/>
            <person name="Klenk H.-P."/>
            <person name="LaButti K.M."/>
            <person name="Lapidus A."/>
            <person name="Lindquist E.A."/>
            <person name="Lipzen A.M."/>
            <person name="Meier-Kolthoff J.P."/>
            <person name="Ohm R.A."/>
            <person name="Otillar R.P."/>
            <person name="Pangilinan J.L."/>
            <person name="Peng Y."/>
            <person name="Rokas A."/>
            <person name="Rosa C.A."/>
            <person name="Scheuner C."/>
            <person name="Sibirny A.A."/>
            <person name="Slot J.C."/>
            <person name="Stielow J.B."/>
            <person name="Sun H."/>
            <person name="Kurtzman C.P."/>
            <person name="Blackwell M."/>
            <person name="Grigoriev I.V."/>
            <person name="Jeffries T.W."/>
        </authorList>
    </citation>
    <scope>NUCLEOTIDE SEQUENCE [LARGE SCALE GENOMIC DNA]</scope>
    <source>
        <strain evidence="10">ATCC 18201 / CBS 1600 / BCRC 20928 / JCM 3617 / NBRC 0987 / NRRL Y-1542</strain>
    </source>
</reference>
<dbReference type="STRING" id="983966.A0A1E4RY09"/>
<evidence type="ECO:0000256" key="3">
    <source>
        <dbReference type="ARBA" id="ARBA00022776"/>
    </source>
</evidence>
<dbReference type="Pfam" id="PF13432">
    <property type="entry name" value="TPR_16"/>
    <property type="match status" value="1"/>
</dbReference>
<organism evidence="9 10">
    <name type="scientific">Cyberlindnera jadinii (strain ATCC 18201 / CBS 1600 / BCRC 20928 / JCM 3617 / NBRC 0987 / NRRL Y-1542)</name>
    <name type="common">Torula yeast</name>
    <name type="synonym">Candida utilis</name>
    <dbReference type="NCBI Taxonomy" id="983966"/>
    <lineage>
        <taxon>Eukaryota</taxon>
        <taxon>Fungi</taxon>
        <taxon>Dikarya</taxon>
        <taxon>Ascomycota</taxon>
        <taxon>Saccharomycotina</taxon>
        <taxon>Saccharomycetes</taxon>
        <taxon>Phaffomycetales</taxon>
        <taxon>Phaffomycetaceae</taxon>
        <taxon>Cyberlindnera</taxon>
    </lineage>
</organism>
<dbReference type="Pfam" id="PF13424">
    <property type="entry name" value="TPR_12"/>
    <property type="match status" value="1"/>
</dbReference>
<dbReference type="GO" id="GO:0045842">
    <property type="term" value="P:positive regulation of mitotic metaphase/anaphase transition"/>
    <property type="evidence" value="ECO:0007669"/>
    <property type="project" value="TreeGrafter"/>
</dbReference>
<dbReference type="AlphaFoldDB" id="A0A1E4RY09"/>
<dbReference type="GeneID" id="30989917"/>
<dbReference type="OMA" id="DPFHNNA"/>
<name>A0A1E4RY09_CYBJN</name>
<keyword evidence="5 7" id="KW-0802">TPR repeat</keyword>
<feature type="repeat" description="TPR" evidence="7">
    <location>
        <begin position="489"/>
        <end position="522"/>
    </location>
</feature>
<dbReference type="PANTHER" id="PTHR12558">
    <property type="entry name" value="CELL DIVISION CYCLE 16,23,27"/>
    <property type="match status" value="1"/>
</dbReference>
<dbReference type="EMBL" id="KV453936">
    <property type="protein sequence ID" value="ODV72148.1"/>
    <property type="molecule type" value="Genomic_DNA"/>
</dbReference>
<dbReference type="PANTHER" id="PTHR12558:SF9">
    <property type="entry name" value="CELL DIVISION CYCLE PROTEIN 16 HOMOLOG"/>
    <property type="match status" value="1"/>
</dbReference>
<dbReference type="OrthoDB" id="10006270at2759"/>
<keyword evidence="6" id="KW-0131">Cell cycle</keyword>
<protein>
    <submittedName>
        <fullName evidence="9">TPR-like protein</fullName>
    </submittedName>
</protein>
<dbReference type="GO" id="GO:0005680">
    <property type="term" value="C:anaphase-promoting complex"/>
    <property type="evidence" value="ECO:0007669"/>
    <property type="project" value="TreeGrafter"/>
</dbReference>
<keyword evidence="10" id="KW-1185">Reference proteome</keyword>
<proteinExistence type="predicted"/>
<keyword evidence="4" id="KW-0833">Ubl conjugation pathway</keyword>
<dbReference type="SUPFAM" id="SSF48452">
    <property type="entry name" value="TPR-like"/>
    <property type="match status" value="2"/>
</dbReference>
<sequence>METPSQHSSTLAISPLIGNRTHDTIRSTPKEANISQQSSLHNSSYNLTPGNVGNISDVSAADRLRLWRHDALMQHHYKTAEYIGDKVLTLTNDPNDAFWLAQVYYNNGDYYRARQLLSRQRLDTTSVSCRYLAALCLMKMEQWDEALDIVGETNPFRNASHKAQNTDGGIKWEASLCFIRGEIYANQNNLERAKECYTEAILVDVKCYEAFDELVRNDMLKPQEEWELLMQLDFSELGDNDEFIHQLYVTRLNKYINQKNQENAHFILKEEYSMTNNSDVIVSRAETLYVQCKFQKCLELCEEVLKEDELNFATLPIYLASLHELRAKNKLYLISHKLAEHYPKKPISWLAVGIYYLAINKIPEARKYFSKASSLNPNFSEAWIGFAHTFAAEGEHDQAIAAYSTASRFFPGSHLPNLFLGMQYLQMGNLTLTSEYLMSSFSICPKDPLLLNEIGVMNYHKGDLSNSEAYLNQALQVSRDIDSDSKSWISINSNLGHVYRRMGLYSKALMCFEEVLRVSKRDPNVYSAIGLVYLKMGDPGKAIQNLHYSLATGTHDPVAHDLLKRALDENLSSKCQEEFFAKTSREALTFSSATKTPLMNRTKHVSKSNTLNDSVDQIATDLINGADSSDEDDDDDAIMDIESD</sequence>
<evidence type="ECO:0000256" key="8">
    <source>
        <dbReference type="SAM" id="MobiDB-lite"/>
    </source>
</evidence>
<dbReference type="GO" id="GO:0031145">
    <property type="term" value="P:anaphase-promoting complex-dependent catabolic process"/>
    <property type="evidence" value="ECO:0007669"/>
    <property type="project" value="TreeGrafter"/>
</dbReference>
<dbReference type="Gene3D" id="1.25.40.10">
    <property type="entry name" value="Tetratricopeptide repeat domain"/>
    <property type="match status" value="1"/>
</dbReference>
<keyword evidence="2" id="KW-0677">Repeat</keyword>
<feature type="repeat" description="TPR" evidence="7">
    <location>
        <begin position="346"/>
        <end position="379"/>
    </location>
</feature>
<dbReference type="Pfam" id="PF12895">
    <property type="entry name" value="ANAPC3"/>
    <property type="match status" value="1"/>
</dbReference>
<feature type="compositionally biased region" description="Polar residues" evidence="8">
    <location>
        <begin position="1"/>
        <end position="12"/>
    </location>
</feature>
<dbReference type="InterPro" id="IPR011990">
    <property type="entry name" value="TPR-like_helical_dom_sf"/>
</dbReference>
<keyword evidence="1" id="KW-0132">Cell division</keyword>
<gene>
    <name evidence="9" type="ORF">CYBJADRAFT_168821</name>
</gene>
<feature type="compositionally biased region" description="Acidic residues" evidence="8">
    <location>
        <begin position="628"/>
        <end position="644"/>
    </location>
</feature>
<evidence type="ECO:0000313" key="10">
    <source>
        <dbReference type="Proteomes" id="UP000094389"/>
    </source>
</evidence>
<feature type="region of interest" description="Disordered" evidence="8">
    <location>
        <begin position="622"/>
        <end position="644"/>
    </location>
</feature>
<dbReference type="SMART" id="SM00028">
    <property type="entry name" value="TPR"/>
    <property type="match status" value="8"/>
</dbReference>
<evidence type="ECO:0000256" key="4">
    <source>
        <dbReference type="ARBA" id="ARBA00022786"/>
    </source>
</evidence>
<evidence type="ECO:0000256" key="7">
    <source>
        <dbReference type="PROSITE-ProRule" id="PRU00339"/>
    </source>
</evidence>
<feature type="repeat" description="TPR" evidence="7">
    <location>
        <begin position="380"/>
        <end position="413"/>
    </location>
</feature>
<dbReference type="Proteomes" id="UP000094389">
    <property type="component" value="Unassembled WGS sequence"/>
</dbReference>
<dbReference type="RefSeq" id="XP_020069187.1">
    <property type="nucleotide sequence ID" value="XM_020215521.1"/>
</dbReference>
<keyword evidence="3" id="KW-0498">Mitosis</keyword>
<evidence type="ECO:0000313" key="9">
    <source>
        <dbReference type="EMBL" id="ODV72148.1"/>
    </source>
</evidence>